<evidence type="ECO:0000256" key="11">
    <source>
        <dbReference type="SAM" id="MobiDB-lite"/>
    </source>
</evidence>
<evidence type="ECO:0000313" key="13">
    <source>
        <dbReference type="EMBL" id="VDM06615.1"/>
    </source>
</evidence>
<sequence length="655" mass="75151">MKRWPQMTLPLIDFISNCAFPFAVIISLFLCGLYIVHIIAISYAKYRLHRPITTRSDTAGVSIIKPLVGTDENLFFNLESFFKLKYHCYELLFCLHDASDPSQKVVEALMMKYPYIDARGGNIGLNPKIDNMIPAYRASKYPLILVSDSGIYMREDALMDMVNAMTNDVALVTQMPFCADRPGFGANLEQVYFGTEHARIYLAGNCLRFICSTGMSSLMRKCALEDAGGMENFGDYLAEDYFFGVAFAKRHFAEKSDSKLEVLTSFKFLMGVLRGWKIAISGLPAMQNTARPDPNTFHERICRWIKLRIAMLPHTIILEPLQDCFLSGILGCCAVLILLPSSPTYIFYYFIFHLIYWISCDYTLIHLVQNGPLPFSFAQFLFVWLYREILSFPIWCRALLNPNIKWRKGSFRLRWGGRIAQPARSPKKFSTFEFSGPDFLSYCLFHFIFCPTYRLNLTIFRNIKNFFLFVLHILSMCTKNFSACFVIEEPPKITTLSVFITQSRAVNNEMQRVFERFRNEAELLATESNTEVEIVVKYSFKGKPETSSVPLNEHNRWKNKTREVPHNESSQKPLIESSATYVKIRNPGSRPPPLSKESKKKIREPKNQSSAQPSSNETLHKTFKSLLSAIPLVHQHVREHSRMLALFSSAFSNAD</sequence>
<evidence type="ECO:0000313" key="14">
    <source>
        <dbReference type="Proteomes" id="UP000270924"/>
    </source>
</evidence>
<comment type="subcellular location">
    <subcellularLocation>
        <location evidence="1">Membrane</location>
        <topology evidence="1">Multi-pass membrane protein</topology>
    </subcellularLocation>
</comment>
<dbReference type="Gene3D" id="3.90.550.10">
    <property type="entry name" value="Spore Coat Polysaccharide Biosynthesis Protein SpsA, Chain A"/>
    <property type="match status" value="1"/>
</dbReference>
<accession>A0A3P7FAZ3</accession>
<dbReference type="AlphaFoldDB" id="A0A3P7FAZ3"/>
<proteinExistence type="inferred from homology"/>
<dbReference type="GO" id="GO:0016020">
    <property type="term" value="C:membrane"/>
    <property type="evidence" value="ECO:0007669"/>
    <property type="project" value="UniProtKB-SubCell"/>
</dbReference>
<evidence type="ECO:0000256" key="7">
    <source>
        <dbReference type="ARBA" id="ARBA00022679"/>
    </source>
</evidence>
<dbReference type="PANTHER" id="PTHR12726">
    <property type="entry name" value="CERAMIDE GLUCOSYLTRANSFERASE"/>
    <property type="match status" value="1"/>
</dbReference>
<protein>
    <recommendedName>
        <fullName evidence="5">ceramide glucosyltransferase</fullName>
        <ecNumber evidence="5">2.4.1.80</ecNumber>
    </recommendedName>
</protein>
<evidence type="ECO:0000256" key="3">
    <source>
        <dbReference type="ARBA" id="ARBA00004991"/>
    </source>
</evidence>
<dbReference type="PANTHER" id="PTHR12726:SF0">
    <property type="entry name" value="CERAMIDE GLUCOSYLTRANSFERASE"/>
    <property type="match status" value="1"/>
</dbReference>
<evidence type="ECO:0000256" key="10">
    <source>
        <dbReference type="ARBA" id="ARBA00023136"/>
    </source>
</evidence>
<evidence type="ECO:0000256" key="12">
    <source>
        <dbReference type="SAM" id="Phobius"/>
    </source>
</evidence>
<organism evidence="13 14">
    <name type="scientific">Wuchereria bancrofti</name>
    <dbReference type="NCBI Taxonomy" id="6293"/>
    <lineage>
        <taxon>Eukaryota</taxon>
        <taxon>Metazoa</taxon>
        <taxon>Ecdysozoa</taxon>
        <taxon>Nematoda</taxon>
        <taxon>Chromadorea</taxon>
        <taxon>Rhabditida</taxon>
        <taxon>Spirurina</taxon>
        <taxon>Spiruromorpha</taxon>
        <taxon>Filarioidea</taxon>
        <taxon>Onchocercidae</taxon>
        <taxon>Wuchereria</taxon>
    </lineage>
</organism>
<comment type="pathway">
    <text evidence="3">Sphingolipid metabolism.</text>
</comment>
<keyword evidence="9 12" id="KW-1133">Transmembrane helix</keyword>
<reference evidence="13 14" key="1">
    <citation type="submission" date="2018-11" db="EMBL/GenBank/DDBJ databases">
        <authorList>
            <consortium name="Pathogen Informatics"/>
        </authorList>
    </citation>
    <scope>NUCLEOTIDE SEQUENCE [LARGE SCALE GENOMIC DNA]</scope>
</reference>
<evidence type="ECO:0000256" key="4">
    <source>
        <dbReference type="ARBA" id="ARBA00006739"/>
    </source>
</evidence>
<keyword evidence="10 12" id="KW-0472">Membrane</keyword>
<evidence type="ECO:0000256" key="8">
    <source>
        <dbReference type="ARBA" id="ARBA00022692"/>
    </source>
</evidence>
<keyword evidence="8 12" id="KW-0812">Transmembrane</keyword>
<evidence type="ECO:0000256" key="6">
    <source>
        <dbReference type="ARBA" id="ARBA00022676"/>
    </source>
</evidence>
<feature type="compositionally biased region" description="Polar residues" evidence="11">
    <location>
        <begin position="567"/>
        <end position="580"/>
    </location>
</feature>
<dbReference type="InterPro" id="IPR029044">
    <property type="entry name" value="Nucleotide-diphossugar_trans"/>
</dbReference>
<comment type="similarity">
    <text evidence="4">Belongs to the glycosyltransferase 2 family.</text>
</comment>
<dbReference type="UniPathway" id="UPA00222"/>
<dbReference type="GO" id="GO:0008120">
    <property type="term" value="F:ceramide glucosyltransferase activity"/>
    <property type="evidence" value="ECO:0007669"/>
    <property type="project" value="UniProtKB-EC"/>
</dbReference>
<feature type="transmembrane region" description="Helical" evidence="12">
    <location>
        <begin position="20"/>
        <end position="44"/>
    </location>
</feature>
<comment type="pathway">
    <text evidence="2">Lipid metabolism; sphingolipid metabolism.</text>
</comment>
<evidence type="ECO:0000256" key="2">
    <source>
        <dbReference type="ARBA" id="ARBA00004760"/>
    </source>
</evidence>
<feature type="compositionally biased region" description="Basic and acidic residues" evidence="11">
    <location>
        <begin position="553"/>
        <end position="566"/>
    </location>
</feature>
<keyword evidence="14" id="KW-1185">Reference proteome</keyword>
<evidence type="ECO:0000256" key="5">
    <source>
        <dbReference type="ARBA" id="ARBA00012699"/>
    </source>
</evidence>
<evidence type="ECO:0000256" key="1">
    <source>
        <dbReference type="ARBA" id="ARBA00004141"/>
    </source>
</evidence>
<dbReference type="InterPro" id="IPR025993">
    <property type="entry name" value="Ceramide_glucosylTrfase"/>
</dbReference>
<name>A0A3P7FAZ3_WUCBA</name>
<keyword evidence="6" id="KW-0328">Glycosyltransferase</keyword>
<dbReference type="SUPFAM" id="SSF53448">
    <property type="entry name" value="Nucleotide-diphospho-sugar transferases"/>
    <property type="match status" value="1"/>
</dbReference>
<dbReference type="Proteomes" id="UP000270924">
    <property type="component" value="Unassembled WGS sequence"/>
</dbReference>
<dbReference type="EC" id="2.4.1.80" evidence="5"/>
<keyword evidence="7" id="KW-0808">Transferase</keyword>
<feature type="region of interest" description="Disordered" evidence="11">
    <location>
        <begin position="545"/>
        <end position="619"/>
    </location>
</feature>
<dbReference type="GO" id="GO:0006679">
    <property type="term" value="P:glucosylceramide biosynthetic process"/>
    <property type="evidence" value="ECO:0007669"/>
    <property type="project" value="TreeGrafter"/>
</dbReference>
<evidence type="ECO:0000256" key="9">
    <source>
        <dbReference type="ARBA" id="ARBA00022989"/>
    </source>
</evidence>
<feature type="transmembrane region" description="Helical" evidence="12">
    <location>
        <begin position="345"/>
        <end position="368"/>
    </location>
</feature>
<dbReference type="OrthoDB" id="1483400at2759"/>
<dbReference type="Pfam" id="PF13506">
    <property type="entry name" value="Glyco_transf_21"/>
    <property type="match status" value="1"/>
</dbReference>
<gene>
    <name evidence="13" type="ORF">WBA_LOCUS1</name>
</gene>
<dbReference type="FunCoup" id="A0A3P7FAZ3">
    <property type="interactions" value="1148"/>
</dbReference>
<dbReference type="EMBL" id="UYWW01000001">
    <property type="protein sequence ID" value="VDM06615.1"/>
    <property type="molecule type" value="Genomic_DNA"/>
</dbReference>
<feature type="compositionally biased region" description="Polar residues" evidence="11">
    <location>
        <begin position="607"/>
        <end position="617"/>
    </location>
</feature>
<dbReference type="InParanoid" id="A0A3P7FAZ3"/>